<protein>
    <submittedName>
        <fullName evidence="1">Uncharacterized protein</fullName>
    </submittedName>
</protein>
<reference evidence="1" key="1">
    <citation type="journal article" date="2023" name="Mol. Phylogenet. Evol.">
        <title>Genome-scale phylogeny and comparative genomics of the fungal order Sordariales.</title>
        <authorList>
            <person name="Hensen N."/>
            <person name="Bonometti L."/>
            <person name="Westerberg I."/>
            <person name="Brannstrom I.O."/>
            <person name="Guillou S."/>
            <person name="Cros-Aarteil S."/>
            <person name="Calhoun S."/>
            <person name="Haridas S."/>
            <person name="Kuo A."/>
            <person name="Mondo S."/>
            <person name="Pangilinan J."/>
            <person name="Riley R."/>
            <person name="LaButti K."/>
            <person name="Andreopoulos B."/>
            <person name="Lipzen A."/>
            <person name="Chen C."/>
            <person name="Yan M."/>
            <person name="Daum C."/>
            <person name="Ng V."/>
            <person name="Clum A."/>
            <person name="Steindorff A."/>
            <person name="Ohm R.A."/>
            <person name="Martin F."/>
            <person name="Silar P."/>
            <person name="Natvig D.O."/>
            <person name="Lalanne C."/>
            <person name="Gautier V."/>
            <person name="Ament-Velasquez S.L."/>
            <person name="Kruys A."/>
            <person name="Hutchinson M.I."/>
            <person name="Powell A.J."/>
            <person name="Barry K."/>
            <person name="Miller A.N."/>
            <person name="Grigoriev I.V."/>
            <person name="Debuchy R."/>
            <person name="Gladieux P."/>
            <person name="Hiltunen Thoren M."/>
            <person name="Johannesson H."/>
        </authorList>
    </citation>
    <scope>NUCLEOTIDE SEQUENCE</scope>
    <source>
        <strain evidence="1">FGSC 1904</strain>
    </source>
</reference>
<organism evidence="1 2">
    <name type="scientific">Sordaria brevicollis</name>
    <dbReference type="NCBI Taxonomy" id="83679"/>
    <lineage>
        <taxon>Eukaryota</taxon>
        <taxon>Fungi</taxon>
        <taxon>Dikarya</taxon>
        <taxon>Ascomycota</taxon>
        <taxon>Pezizomycotina</taxon>
        <taxon>Sordariomycetes</taxon>
        <taxon>Sordariomycetidae</taxon>
        <taxon>Sordariales</taxon>
        <taxon>Sordariaceae</taxon>
        <taxon>Sordaria</taxon>
    </lineage>
</organism>
<sequence length="174" mass="19022">MNLDLAALRYINKVLDGHPGLAILVQPCRILVLDQIVEGSADHRDGLVGCPEHVDSIHNVVRLALDEGRIHERREGREEGSAGHEEGINEVRLADVQHLHNILLGDGRTGVAGPVDGANDAVLNGVEHQLQRAHDAAALIRVDHVQVCDLSSGTERRNKEMEFPQPKLLLQHGI</sequence>
<accession>A0AAE0PFP8</accession>
<proteinExistence type="predicted"/>
<comment type="caution">
    <text evidence="1">The sequence shown here is derived from an EMBL/GenBank/DDBJ whole genome shotgun (WGS) entry which is preliminary data.</text>
</comment>
<name>A0AAE0PFP8_SORBR</name>
<dbReference type="EMBL" id="JAUTDP010000005">
    <property type="protein sequence ID" value="KAK3398942.1"/>
    <property type="molecule type" value="Genomic_DNA"/>
</dbReference>
<reference evidence="1" key="2">
    <citation type="submission" date="2023-07" db="EMBL/GenBank/DDBJ databases">
        <authorList>
            <consortium name="Lawrence Berkeley National Laboratory"/>
            <person name="Haridas S."/>
            <person name="Hensen N."/>
            <person name="Bonometti L."/>
            <person name="Westerberg I."/>
            <person name="Brannstrom I.O."/>
            <person name="Guillou S."/>
            <person name="Cros-Aarteil S."/>
            <person name="Calhoun S."/>
            <person name="Kuo A."/>
            <person name="Mondo S."/>
            <person name="Pangilinan J."/>
            <person name="Riley R."/>
            <person name="LaButti K."/>
            <person name="Andreopoulos B."/>
            <person name="Lipzen A."/>
            <person name="Chen C."/>
            <person name="Yanf M."/>
            <person name="Daum C."/>
            <person name="Ng V."/>
            <person name="Clum A."/>
            <person name="Steindorff A."/>
            <person name="Ohm R."/>
            <person name="Martin F."/>
            <person name="Silar P."/>
            <person name="Natvig D."/>
            <person name="Lalanne C."/>
            <person name="Gautier V."/>
            <person name="Ament-velasquez S.L."/>
            <person name="Kruys A."/>
            <person name="Hutchinson M.I."/>
            <person name="Powell A.J."/>
            <person name="Barry K."/>
            <person name="Miller A.N."/>
            <person name="Grigoriev I.V."/>
            <person name="Debuchy R."/>
            <person name="Gladieux P."/>
            <person name="Thoren M.H."/>
            <person name="Johannesson H."/>
        </authorList>
    </citation>
    <scope>NUCLEOTIDE SEQUENCE</scope>
    <source>
        <strain evidence="1">FGSC 1904</strain>
    </source>
</reference>
<dbReference type="AlphaFoldDB" id="A0AAE0PFP8"/>
<gene>
    <name evidence="1" type="ORF">B0T20DRAFT_351125</name>
</gene>
<evidence type="ECO:0000313" key="2">
    <source>
        <dbReference type="Proteomes" id="UP001281003"/>
    </source>
</evidence>
<evidence type="ECO:0000313" key="1">
    <source>
        <dbReference type="EMBL" id="KAK3398942.1"/>
    </source>
</evidence>
<keyword evidence="2" id="KW-1185">Reference proteome</keyword>
<dbReference type="Proteomes" id="UP001281003">
    <property type="component" value="Unassembled WGS sequence"/>
</dbReference>